<dbReference type="Gene3D" id="1.10.10.10">
    <property type="entry name" value="Winged helix-like DNA-binding domain superfamily/Winged helix DNA-binding domain"/>
    <property type="match status" value="1"/>
</dbReference>
<evidence type="ECO:0000259" key="2">
    <source>
        <dbReference type="Pfam" id="PF01498"/>
    </source>
</evidence>
<evidence type="ECO:0000313" key="4">
    <source>
        <dbReference type="Proteomes" id="UP000887566"/>
    </source>
</evidence>
<dbReference type="InterPro" id="IPR036397">
    <property type="entry name" value="RNaseH_sf"/>
</dbReference>
<dbReference type="InterPro" id="IPR052338">
    <property type="entry name" value="Transposase_5"/>
</dbReference>
<accession>A0A914V505</accession>
<dbReference type="SUPFAM" id="SSF46689">
    <property type="entry name" value="Homeodomain-like"/>
    <property type="match status" value="1"/>
</dbReference>
<reference evidence="5" key="1">
    <citation type="submission" date="2022-11" db="UniProtKB">
        <authorList>
            <consortium name="WormBaseParasite"/>
        </authorList>
    </citation>
    <scope>IDENTIFICATION</scope>
</reference>
<feature type="domain" description="Transposase Tc1-like" evidence="2">
    <location>
        <begin position="70"/>
        <end position="141"/>
    </location>
</feature>
<dbReference type="AlphaFoldDB" id="A0A914V505"/>
<dbReference type="Proteomes" id="UP000887566">
    <property type="component" value="Unplaced"/>
</dbReference>
<evidence type="ECO:0000313" key="5">
    <source>
        <dbReference type="WBParaSite" id="PSAMB.scaffold1467size31127.g13581.t1"/>
    </source>
</evidence>
<evidence type="ECO:0000259" key="3">
    <source>
        <dbReference type="Pfam" id="PF13358"/>
    </source>
</evidence>
<organism evidence="4 5">
    <name type="scientific">Plectus sambesii</name>
    <dbReference type="NCBI Taxonomy" id="2011161"/>
    <lineage>
        <taxon>Eukaryota</taxon>
        <taxon>Metazoa</taxon>
        <taxon>Ecdysozoa</taxon>
        <taxon>Nematoda</taxon>
        <taxon>Chromadorea</taxon>
        <taxon>Plectida</taxon>
        <taxon>Plectina</taxon>
        <taxon>Plectoidea</taxon>
        <taxon>Plectidae</taxon>
        <taxon>Plectus</taxon>
    </lineage>
</organism>
<sequence length="304" mass="35352">MGKGKSLSPLIRAQIVQLKEQGMSFRAISKMIKCSTTACHQAWKLHQETEQFCDRLRSSRPRKTDVGIDKQIRRMSEKDRKKTAVDIARKISHSYNINITPETIRSHLCRLGLFGRVSKKKPLVSVQNRRHRLAFARRHQHWTPEQWRAVLFSDEKKFNQIGSDGRVYVRRKMGEAFAPQCLRPTVKGGGGSVMAWACFSAIGTGPIHRIQGIMTAKDYEKIIEEVLKPYPEDVLPLNWIYQQNNDPKHRARIVQQWFMTNQIRVLDWSSQSPDLNPIKNLCSFIQKEVQKHQPRNLDDLFRII</sequence>
<evidence type="ECO:0000256" key="1">
    <source>
        <dbReference type="ARBA" id="ARBA00004123"/>
    </source>
</evidence>
<dbReference type="Pfam" id="PF01498">
    <property type="entry name" value="HTH_Tnp_Tc3_2"/>
    <property type="match status" value="1"/>
</dbReference>
<dbReference type="PANTHER" id="PTHR23022:SF134">
    <property type="entry name" value="TRANSPOSABLE ELEMENT TC1 TRANSPOSASE"/>
    <property type="match status" value="1"/>
</dbReference>
<dbReference type="PANTHER" id="PTHR23022">
    <property type="entry name" value="TRANSPOSABLE ELEMENT-RELATED"/>
    <property type="match status" value="1"/>
</dbReference>
<dbReference type="GO" id="GO:0015074">
    <property type="term" value="P:DNA integration"/>
    <property type="evidence" value="ECO:0007669"/>
    <property type="project" value="InterPro"/>
</dbReference>
<dbReference type="InterPro" id="IPR002492">
    <property type="entry name" value="Transposase_Tc1-like"/>
</dbReference>
<dbReference type="GO" id="GO:0005634">
    <property type="term" value="C:nucleus"/>
    <property type="evidence" value="ECO:0007669"/>
    <property type="project" value="UniProtKB-SubCell"/>
</dbReference>
<name>A0A914V505_9BILA</name>
<proteinExistence type="predicted"/>
<dbReference type="GO" id="GO:0006313">
    <property type="term" value="P:DNA transposition"/>
    <property type="evidence" value="ECO:0007669"/>
    <property type="project" value="InterPro"/>
</dbReference>
<dbReference type="InterPro" id="IPR036388">
    <property type="entry name" value="WH-like_DNA-bd_sf"/>
</dbReference>
<dbReference type="InterPro" id="IPR009057">
    <property type="entry name" value="Homeodomain-like_sf"/>
</dbReference>
<comment type="subcellular location">
    <subcellularLocation>
        <location evidence="1">Nucleus</location>
    </subcellularLocation>
</comment>
<protein>
    <submittedName>
        <fullName evidence="5">Transposase</fullName>
    </submittedName>
</protein>
<keyword evidence="4" id="KW-1185">Reference proteome</keyword>
<dbReference type="InterPro" id="IPR038717">
    <property type="entry name" value="Tc1-like_DDE_dom"/>
</dbReference>
<dbReference type="GO" id="GO:0003677">
    <property type="term" value="F:DNA binding"/>
    <property type="evidence" value="ECO:0007669"/>
    <property type="project" value="InterPro"/>
</dbReference>
<dbReference type="Pfam" id="PF13358">
    <property type="entry name" value="DDE_3"/>
    <property type="match status" value="1"/>
</dbReference>
<dbReference type="WBParaSite" id="PSAMB.scaffold1467size31127.g13581.t1">
    <property type="protein sequence ID" value="PSAMB.scaffold1467size31127.g13581.t1"/>
    <property type="gene ID" value="PSAMB.scaffold1467size31127.g13581"/>
</dbReference>
<dbReference type="Gene3D" id="3.30.420.10">
    <property type="entry name" value="Ribonuclease H-like superfamily/Ribonuclease H"/>
    <property type="match status" value="1"/>
</dbReference>
<feature type="domain" description="Tc1-like transposase DDE" evidence="3">
    <location>
        <begin position="150"/>
        <end position="300"/>
    </location>
</feature>